<feature type="coiled-coil region" evidence="1">
    <location>
        <begin position="190"/>
        <end position="217"/>
    </location>
</feature>
<proteinExistence type="predicted"/>
<organism evidence="3">
    <name type="scientific">Acinetobacter baumannii</name>
    <dbReference type="NCBI Taxonomy" id="470"/>
    <lineage>
        <taxon>Bacteria</taxon>
        <taxon>Pseudomonadati</taxon>
        <taxon>Pseudomonadota</taxon>
        <taxon>Gammaproteobacteria</taxon>
        <taxon>Moraxellales</taxon>
        <taxon>Moraxellaceae</taxon>
        <taxon>Acinetobacter</taxon>
        <taxon>Acinetobacter calcoaceticus/baumannii complex</taxon>
    </lineage>
</organism>
<evidence type="ECO:0000256" key="2">
    <source>
        <dbReference type="SAM" id="Phobius"/>
    </source>
</evidence>
<comment type="caution">
    <text evidence="3">The sequence shown here is derived from an EMBL/GenBank/DDBJ whole genome shotgun (WGS) entry which is preliminary data.</text>
</comment>
<feature type="transmembrane region" description="Helical" evidence="2">
    <location>
        <begin position="51"/>
        <end position="67"/>
    </location>
</feature>
<dbReference type="AlphaFoldDB" id="A0A6B2QCE9"/>
<gene>
    <name evidence="3" type="ORF">G3N38_08790</name>
</gene>
<reference evidence="3" key="1">
    <citation type="submission" date="2020-02" db="EMBL/GenBank/DDBJ databases">
        <title>Whole genome shot-gun sequencing of clinical Carbapenem resistant A. baumannii.</title>
        <authorList>
            <person name="Veeraraghavan B."/>
            <person name="Mathur P."/>
            <person name="Vijayakumar S."/>
            <person name="Vasudevan K."/>
            <person name="Lincy M."/>
            <person name="Kirubananthan A."/>
        </authorList>
    </citation>
    <scope>NUCLEOTIDE SEQUENCE</scope>
    <source>
        <strain evidence="3">SP1713</strain>
    </source>
</reference>
<protein>
    <submittedName>
        <fullName evidence="3">Uncharacterized protein</fullName>
    </submittedName>
</protein>
<evidence type="ECO:0000256" key="1">
    <source>
        <dbReference type="SAM" id="Coils"/>
    </source>
</evidence>
<dbReference type="RefSeq" id="WP_162208171.1">
    <property type="nucleotide sequence ID" value="NZ_JAAEGU010000005.1"/>
</dbReference>
<evidence type="ECO:0000313" key="3">
    <source>
        <dbReference type="EMBL" id="NDX66558.1"/>
    </source>
</evidence>
<keyword evidence="1" id="KW-0175">Coiled coil</keyword>
<name>A0A6B2QCE9_ACIBA</name>
<sequence length="219" mass="25329">MIRVSLKTKLIRAIKNVAFASVAFFIIGALLKSDGPKLDLSKIYELVKDTLAFFSAFLGPVFAYVLFNDWRGEHIEKKLEADSESIFKAIQEIYLKLYEVRMSICTKATLEETEGLRVNMSMELLTVDMMRVRNYIKLLKEENDSALSFIQQSNEIVDSLYKVNNDFYDIQRAFSINQKHNKNYDFLSPINETTNELAKNEVKIDSLNEVCRNLQVKKD</sequence>
<keyword evidence="2" id="KW-0812">Transmembrane</keyword>
<feature type="transmembrane region" description="Helical" evidence="2">
    <location>
        <begin position="12"/>
        <end position="31"/>
    </location>
</feature>
<dbReference type="EMBL" id="JAAGSV010000006">
    <property type="protein sequence ID" value="NDX66558.1"/>
    <property type="molecule type" value="Genomic_DNA"/>
</dbReference>
<accession>A0A6B2QCE9</accession>
<keyword evidence="2" id="KW-1133">Transmembrane helix</keyword>
<keyword evidence="2" id="KW-0472">Membrane</keyword>